<organism evidence="1 2">
    <name type="scientific">Trifolium medium</name>
    <dbReference type="NCBI Taxonomy" id="97028"/>
    <lineage>
        <taxon>Eukaryota</taxon>
        <taxon>Viridiplantae</taxon>
        <taxon>Streptophyta</taxon>
        <taxon>Embryophyta</taxon>
        <taxon>Tracheophyta</taxon>
        <taxon>Spermatophyta</taxon>
        <taxon>Magnoliopsida</taxon>
        <taxon>eudicotyledons</taxon>
        <taxon>Gunneridae</taxon>
        <taxon>Pentapetalae</taxon>
        <taxon>rosids</taxon>
        <taxon>fabids</taxon>
        <taxon>Fabales</taxon>
        <taxon>Fabaceae</taxon>
        <taxon>Papilionoideae</taxon>
        <taxon>50 kb inversion clade</taxon>
        <taxon>NPAAA clade</taxon>
        <taxon>Hologalegina</taxon>
        <taxon>IRL clade</taxon>
        <taxon>Trifolieae</taxon>
        <taxon>Trifolium</taxon>
    </lineage>
</organism>
<evidence type="ECO:0000313" key="1">
    <source>
        <dbReference type="EMBL" id="MCI90666.1"/>
    </source>
</evidence>
<name>A0A392VQS5_9FABA</name>
<sequence length="34" mass="3892">MLLNNNVPPRFWGDAILTACYLINRMPSSVLENQ</sequence>
<keyword evidence="2" id="KW-1185">Reference proteome</keyword>
<comment type="caution">
    <text evidence="1">The sequence shown here is derived from an EMBL/GenBank/DDBJ whole genome shotgun (WGS) entry which is preliminary data.</text>
</comment>
<proteinExistence type="predicted"/>
<accession>A0A392VQS5</accession>
<dbReference type="EMBL" id="LXQA011250824">
    <property type="protein sequence ID" value="MCI90666.1"/>
    <property type="molecule type" value="Genomic_DNA"/>
</dbReference>
<evidence type="ECO:0008006" key="3">
    <source>
        <dbReference type="Google" id="ProtNLM"/>
    </source>
</evidence>
<protein>
    <recommendedName>
        <fullName evidence="3">Retrovirus-related Pol polyprotein from transposon TNT 1-94</fullName>
    </recommendedName>
</protein>
<dbReference type="AlphaFoldDB" id="A0A392VQS5"/>
<dbReference type="Proteomes" id="UP000265520">
    <property type="component" value="Unassembled WGS sequence"/>
</dbReference>
<evidence type="ECO:0000313" key="2">
    <source>
        <dbReference type="Proteomes" id="UP000265520"/>
    </source>
</evidence>
<feature type="non-terminal residue" evidence="1">
    <location>
        <position position="34"/>
    </location>
</feature>
<reference evidence="1 2" key="1">
    <citation type="journal article" date="2018" name="Front. Plant Sci.">
        <title>Red Clover (Trifolium pratense) and Zigzag Clover (T. medium) - A Picture of Genomic Similarities and Differences.</title>
        <authorList>
            <person name="Dluhosova J."/>
            <person name="Istvanek J."/>
            <person name="Nedelnik J."/>
            <person name="Repkova J."/>
        </authorList>
    </citation>
    <scope>NUCLEOTIDE SEQUENCE [LARGE SCALE GENOMIC DNA]</scope>
    <source>
        <strain evidence="2">cv. 10/8</strain>
        <tissue evidence="1">Leaf</tissue>
    </source>
</reference>